<dbReference type="RefSeq" id="XP_005765070.1">
    <property type="nucleotide sequence ID" value="XM_005765013.1"/>
</dbReference>
<dbReference type="EnsemblProtists" id="EOD18855">
    <property type="protein sequence ID" value="EOD18855"/>
    <property type="gene ID" value="EMIHUDRAFT_436182"/>
</dbReference>
<name>A0A0D3J5S0_EMIH1</name>
<evidence type="ECO:0000256" key="1">
    <source>
        <dbReference type="ARBA" id="ARBA00005622"/>
    </source>
</evidence>
<dbReference type="Gene3D" id="3.40.50.1820">
    <property type="entry name" value="alpha/beta hydrolase"/>
    <property type="match status" value="1"/>
</dbReference>
<protein>
    <recommendedName>
        <fullName evidence="3 7">S-formylglutathione hydrolase</fullName>
        <ecNumber evidence="2 7">3.1.2.12</ecNumber>
    </recommendedName>
</protein>
<dbReference type="GeneID" id="17264402"/>
<dbReference type="SUPFAM" id="SSF53474">
    <property type="entry name" value="alpha/beta-Hydrolases"/>
    <property type="match status" value="1"/>
</dbReference>
<comment type="subcellular location">
    <subcellularLocation>
        <location evidence="7">Cytoplasm</location>
    </subcellularLocation>
</comment>
<keyword evidence="9" id="KW-1185">Reference proteome</keyword>
<dbReference type="HOGENOM" id="CLU_056472_0_0_1"/>
<dbReference type="PANTHER" id="PTHR10061:SF0">
    <property type="entry name" value="S-FORMYLGLUTATHIONE HYDROLASE"/>
    <property type="match status" value="1"/>
</dbReference>
<comment type="function">
    <text evidence="7">Serine hydrolase involved in the detoxification of formaldehyde.</text>
</comment>
<dbReference type="KEGG" id="ehx:EMIHUDRAFT_437297"/>
<dbReference type="FunFam" id="3.40.50.1820:FF:000002">
    <property type="entry name" value="S-formylglutathione hydrolase"/>
    <property type="match status" value="1"/>
</dbReference>
<reference evidence="8" key="2">
    <citation type="submission" date="2024-10" db="UniProtKB">
        <authorList>
            <consortium name="EnsemblProtists"/>
        </authorList>
    </citation>
    <scope>IDENTIFICATION</scope>
</reference>
<dbReference type="GO" id="GO:0018738">
    <property type="term" value="F:S-formylglutathione hydrolase activity"/>
    <property type="evidence" value="ECO:0007669"/>
    <property type="project" value="UniProtKB-EC"/>
</dbReference>
<comment type="similarity">
    <text evidence="1 7">Belongs to the esterase D family.</text>
</comment>
<evidence type="ECO:0000313" key="8">
    <source>
        <dbReference type="EnsemblProtists" id="EOD18855"/>
    </source>
</evidence>
<sequence length="283" mass="30433">MAATVKSSVKVFGGLLQRLTHRSSACACDMTFAVYMPPQAAAAPVPVVYWLSGLTCTDENFHQKSGFARAASQLGLCVVMPDTSPRGVQIDGADDSYDFGSGAGFYVDATQPKWRDHYQMYSYVKAELPEVVAAAYPGKLSPAASICGHSMGGHGALTLFLKNPGMYRSVSAFAPICNPTAVPWGDKAFKGYLGSVEAGAAHDATELMRQYSGPPFKILIDQGAADNFLSGEVNQLRPDTFAAVCNERGVELELRMQEGYDHSYYFISSFIADHLAFHAAALK</sequence>
<organism evidence="8 9">
    <name type="scientific">Emiliania huxleyi (strain CCMP1516)</name>
    <dbReference type="NCBI Taxonomy" id="280463"/>
    <lineage>
        <taxon>Eukaryota</taxon>
        <taxon>Haptista</taxon>
        <taxon>Haptophyta</taxon>
        <taxon>Prymnesiophyceae</taxon>
        <taxon>Isochrysidales</taxon>
        <taxon>Noelaerhabdaceae</taxon>
        <taxon>Emiliania</taxon>
    </lineage>
</organism>
<reference evidence="9" key="1">
    <citation type="journal article" date="2013" name="Nature">
        <title>Pan genome of the phytoplankton Emiliania underpins its global distribution.</title>
        <authorList>
            <person name="Read B.A."/>
            <person name="Kegel J."/>
            <person name="Klute M.J."/>
            <person name="Kuo A."/>
            <person name="Lefebvre S.C."/>
            <person name="Maumus F."/>
            <person name="Mayer C."/>
            <person name="Miller J."/>
            <person name="Monier A."/>
            <person name="Salamov A."/>
            <person name="Young J."/>
            <person name="Aguilar M."/>
            <person name="Claverie J.M."/>
            <person name="Frickenhaus S."/>
            <person name="Gonzalez K."/>
            <person name="Herman E.K."/>
            <person name="Lin Y.C."/>
            <person name="Napier J."/>
            <person name="Ogata H."/>
            <person name="Sarno A.F."/>
            <person name="Shmutz J."/>
            <person name="Schroeder D."/>
            <person name="de Vargas C."/>
            <person name="Verret F."/>
            <person name="von Dassow P."/>
            <person name="Valentin K."/>
            <person name="Van de Peer Y."/>
            <person name="Wheeler G."/>
            <person name="Dacks J.B."/>
            <person name="Delwiche C.F."/>
            <person name="Dyhrman S.T."/>
            <person name="Glockner G."/>
            <person name="John U."/>
            <person name="Richards T."/>
            <person name="Worden A.Z."/>
            <person name="Zhang X."/>
            <person name="Grigoriev I.V."/>
            <person name="Allen A.E."/>
            <person name="Bidle K."/>
            <person name="Borodovsky M."/>
            <person name="Bowler C."/>
            <person name="Brownlee C."/>
            <person name="Cock J.M."/>
            <person name="Elias M."/>
            <person name="Gladyshev V.N."/>
            <person name="Groth M."/>
            <person name="Guda C."/>
            <person name="Hadaegh A."/>
            <person name="Iglesias-Rodriguez M.D."/>
            <person name="Jenkins J."/>
            <person name="Jones B.M."/>
            <person name="Lawson T."/>
            <person name="Leese F."/>
            <person name="Lindquist E."/>
            <person name="Lobanov A."/>
            <person name="Lomsadze A."/>
            <person name="Malik S.B."/>
            <person name="Marsh M.E."/>
            <person name="Mackinder L."/>
            <person name="Mock T."/>
            <person name="Mueller-Roeber B."/>
            <person name="Pagarete A."/>
            <person name="Parker M."/>
            <person name="Probert I."/>
            <person name="Quesneville H."/>
            <person name="Raines C."/>
            <person name="Rensing S.A."/>
            <person name="Riano-Pachon D.M."/>
            <person name="Richier S."/>
            <person name="Rokitta S."/>
            <person name="Shiraiwa Y."/>
            <person name="Soanes D.M."/>
            <person name="van der Giezen M."/>
            <person name="Wahlund T.M."/>
            <person name="Williams B."/>
            <person name="Wilson W."/>
            <person name="Wolfe G."/>
            <person name="Wurch L.L."/>
        </authorList>
    </citation>
    <scope>NUCLEOTIDE SEQUENCE</scope>
</reference>
<dbReference type="KEGG" id="ehx:EMIHUDRAFT_436182"/>
<dbReference type="InterPro" id="IPR029058">
    <property type="entry name" value="AB_hydrolase_fold"/>
</dbReference>
<feature type="active site" description="Charge relay system" evidence="6">
    <location>
        <position position="262"/>
    </location>
</feature>
<keyword evidence="5 7" id="KW-0378">Hydrolase</keyword>
<dbReference type="PANTHER" id="PTHR10061">
    <property type="entry name" value="S-FORMYLGLUTATHIONE HYDROLASE"/>
    <property type="match status" value="1"/>
</dbReference>
<dbReference type="RefSeq" id="XP_005771284.1">
    <property type="nucleotide sequence ID" value="XM_005771227.1"/>
</dbReference>
<feature type="active site" description="Charge relay system" evidence="6">
    <location>
        <position position="150"/>
    </location>
</feature>
<dbReference type="Proteomes" id="UP000013827">
    <property type="component" value="Unassembled WGS sequence"/>
</dbReference>
<dbReference type="InterPro" id="IPR000801">
    <property type="entry name" value="Esterase-like"/>
</dbReference>
<dbReference type="Pfam" id="PF00756">
    <property type="entry name" value="Esterase"/>
    <property type="match status" value="1"/>
</dbReference>
<evidence type="ECO:0000256" key="5">
    <source>
        <dbReference type="ARBA" id="ARBA00022801"/>
    </source>
</evidence>
<dbReference type="EnsemblProtists" id="EOD12641">
    <property type="protein sequence ID" value="EOD12641"/>
    <property type="gene ID" value="EMIHUDRAFT_437297"/>
</dbReference>
<evidence type="ECO:0000256" key="6">
    <source>
        <dbReference type="PIRSR" id="PIRSR614186-1"/>
    </source>
</evidence>
<dbReference type="PaxDb" id="2903-EOD12641"/>
<dbReference type="EC" id="3.1.2.12" evidence="2 7"/>
<dbReference type="GeneID" id="17258854"/>
<keyword evidence="4 7" id="KW-0719">Serine esterase</keyword>
<dbReference type="GO" id="GO:0046294">
    <property type="term" value="P:formaldehyde catabolic process"/>
    <property type="evidence" value="ECO:0007669"/>
    <property type="project" value="InterPro"/>
</dbReference>
<evidence type="ECO:0000313" key="9">
    <source>
        <dbReference type="Proteomes" id="UP000013827"/>
    </source>
</evidence>
<feature type="active site" description="Charge relay system" evidence="6">
    <location>
        <position position="226"/>
    </location>
</feature>
<accession>A0A0D3J5S0</accession>
<proteinExistence type="inferred from homology"/>
<comment type="catalytic activity">
    <reaction evidence="7">
        <text>S-formylglutathione + H2O = formate + glutathione + H(+)</text>
        <dbReference type="Rhea" id="RHEA:14961"/>
        <dbReference type="ChEBI" id="CHEBI:15377"/>
        <dbReference type="ChEBI" id="CHEBI:15378"/>
        <dbReference type="ChEBI" id="CHEBI:15740"/>
        <dbReference type="ChEBI" id="CHEBI:57688"/>
        <dbReference type="ChEBI" id="CHEBI:57925"/>
        <dbReference type="EC" id="3.1.2.12"/>
    </reaction>
</comment>
<keyword evidence="7" id="KW-0963">Cytoplasm</keyword>
<evidence type="ECO:0000256" key="7">
    <source>
        <dbReference type="RuleBase" id="RU363068"/>
    </source>
</evidence>
<dbReference type="eggNOG" id="KOG3101">
    <property type="taxonomic scope" value="Eukaryota"/>
</dbReference>
<dbReference type="OMA" id="PSDCPWG"/>
<dbReference type="GO" id="GO:0052689">
    <property type="term" value="F:carboxylic ester hydrolase activity"/>
    <property type="evidence" value="ECO:0007669"/>
    <property type="project" value="UniProtKB-KW"/>
</dbReference>
<dbReference type="InterPro" id="IPR014186">
    <property type="entry name" value="S-formylglutathione_hydrol"/>
</dbReference>
<dbReference type="NCBIfam" id="TIGR02821">
    <property type="entry name" value="fghA_ester_D"/>
    <property type="match status" value="1"/>
</dbReference>
<evidence type="ECO:0000256" key="3">
    <source>
        <dbReference type="ARBA" id="ARBA00016774"/>
    </source>
</evidence>
<evidence type="ECO:0000256" key="4">
    <source>
        <dbReference type="ARBA" id="ARBA00022487"/>
    </source>
</evidence>
<dbReference type="AlphaFoldDB" id="A0A0D3J5S0"/>
<evidence type="ECO:0000256" key="2">
    <source>
        <dbReference type="ARBA" id="ARBA00012479"/>
    </source>
</evidence>
<dbReference type="STRING" id="2903.R1DWG1"/>
<dbReference type="GO" id="GO:0005829">
    <property type="term" value="C:cytosol"/>
    <property type="evidence" value="ECO:0007669"/>
    <property type="project" value="TreeGrafter"/>
</dbReference>